<dbReference type="AlphaFoldDB" id="A0A645DIC1"/>
<proteinExistence type="predicted"/>
<organism evidence="2">
    <name type="scientific">bioreactor metagenome</name>
    <dbReference type="NCBI Taxonomy" id="1076179"/>
    <lineage>
        <taxon>unclassified sequences</taxon>
        <taxon>metagenomes</taxon>
        <taxon>ecological metagenomes</taxon>
    </lineage>
</organism>
<accession>A0A645DIC1</accession>
<feature type="region of interest" description="Disordered" evidence="1">
    <location>
        <begin position="1"/>
        <end position="22"/>
    </location>
</feature>
<sequence length="95" mass="10536">MGAFEEADRGDGVEHPHQFGDFRHVGLPEKDRVLGIEPAGQKIQRDMMDPFAQRGGFGIGGQRMVIGDEQKAFPEFLELEIGPHRAEIVADMQCS</sequence>
<gene>
    <name evidence="2" type="ORF">SDC9_136352</name>
</gene>
<evidence type="ECO:0000313" key="2">
    <source>
        <dbReference type="EMBL" id="MPM89244.1"/>
    </source>
</evidence>
<protein>
    <submittedName>
        <fullName evidence="2">Uncharacterized protein</fullName>
    </submittedName>
</protein>
<evidence type="ECO:0000256" key="1">
    <source>
        <dbReference type="SAM" id="MobiDB-lite"/>
    </source>
</evidence>
<dbReference type="EMBL" id="VSSQ01036705">
    <property type="protein sequence ID" value="MPM89244.1"/>
    <property type="molecule type" value="Genomic_DNA"/>
</dbReference>
<comment type="caution">
    <text evidence="2">The sequence shown here is derived from an EMBL/GenBank/DDBJ whole genome shotgun (WGS) entry which is preliminary data.</text>
</comment>
<reference evidence="2" key="1">
    <citation type="submission" date="2019-08" db="EMBL/GenBank/DDBJ databases">
        <authorList>
            <person name="Kucharzyk K."/>
            <person name="Murdoch R.W."/>
            <person name="Higgins S."/>
            <person name="Loffler F."/>
        </authorList>
    </citation>
    <scope>NUCLEOTIDE SEQUENCE</scope>
</reference>
<name>A0A645DIC1_9ZZZZ</name>